<dbReference type="SUPFAM" id="SSF109854">
    <property type="entry name" value="DinB/YfiT-like putative metalloenzymes"/>
    <property type="match status" value="1"/>
</dbReference>
<evidence type="ECO:0000259" key="1">
    <source>
        <dbReference type="Pfam" id="PF12867"/>
    </source>
</evidence>
<feature type="domain" description="DinB-like" evidence="1">
    <location>
        <begin position="15"/>
        <end position="149"/>
    </location>
</feature>
<keyword evidence="3" id="KW-1185">Reference proteome</keyword>
<organism evidence="2 3">
    <name type="scientific">Stieleria varia</name>
    <dbReference type="NCBI Taxonomy" id="2528005"/>
    <lineage>
        <taxon>Bacteria</taxon>
        <taxon>Pseudomonadati</taxon>
        <taxon>Planctomycetota</taxon>
        <taxon>Planctomycetia</taxon>
        <taxon>Pirellulales</taxon>
        <taxon>Pirellulaceae</taxon>
        <taxon>Stieleria</taxon>
    </lineage>
</organism>
<proteinExistence type="predicted"/>
<dbReference type="Proteomes" id="UP000320176">
    <property type="component" value="Unassembled WGS sequence"/>
</dbReference>
<gene>
    <name evidence="2" type="ORF">Pla52n_62310</name>
</gene>
<dbReference type="EMBL" id="SJPN01000011">
    <property type="protein sequence ID" value="TWT92357.1"/>
    <property type="molecule type" value="Genomic_DNA"/>
</dbReference>
<dbReference type="OrthoDB" id="267642at2"/>
<dbReference type="Pfam" id="PF12867">
    <property type="entry name" value="DinB_2"/>
    <property type="match status" value="1"/>
</dbReference>
<comment type="caution">
    <text evidence="2">The sequence shown here is derived from an EMBL/GenBank/DDBJ whole genome shotgun (WGS) entry which is preliminary data.</text>
</comment>
<dbReference type="InterPro" id="IPR034660">
    <property type="entry name" value="DinB/YfiT-like"/>
</dbReference>
<dbReference type="RefSeq" id="WP_146523156.1">
    <property type="nucleotide sequence ID" value="NZ_CP151726.1"/>
</dbReference>
<dbReference type="Gene3D" id="1.20.120.450">
    <property type="entry name" value="dinb family like domain"/>
    <property type="match status" value="1"/>
</dbReference>
<protein>
    <submittedName>
        <fullName evidence="2">DinB superfamily protein</fullName>
    </submittedName>
</protein>
<evidence type="ECO:0000313" key="3">
    <source>
        <dbReference type="Proteomes" id="UP000320176"/>
    </source>
</evidence>
<dbReference type="InterPro" id="IPR024775">
    <property type="entry name" value="DinB-like"/>
</dbReference>
<sequence>MNAQTTIEQTYGFSQMVLKSYIGDLTDAELLHRPGEGCNHIAWQLGHLISSECSLLDSVAPGNSIELPDGFAEKHSKENAGSDDPADFATKDEYLALFEKLQAASLGALASLSDEDLEKPAPEFLQSMCPNVGAVFVLISTHVMMHVGQFVPVRRKLGKPVVI</sequence>
<dbReference type="AlphaFoldDB" id="A0A5C5ZZ83"/>
<name>A0A5C5ZZ83_9BACT</name>
<accession>A0A5C5ZZ83</accession>
<evidence type="ECO:0000313" key="2">
    <source>
        <dbReference type="EMBL" id="TWT92357.1"/>
    </source>
</evidence>
<reference evidence="2 3" key="1">
    <citation type="submission" date="2019-02" db="EMBL/GenBank/DDBJ databases">
        <title>Deep-cultivation of Planctomycetes and their phenomic and genomic characterization uncovers novel biology.</title>
        <authorList>
            <person name="Wiegand S."/>
            <person name="Jogler M."/>
            <person name="Boedeker C."/>
            <person name="Pinto D."/>
            <person name="Vollmers J."/>
            <person name="Rivas-Marin E."/>
            <person name="Kohn T."/>
            <person name="Peeters S.H."/>
            <person name="Heuer A."/>
            <person name="Rast P."/>
            <person name="Oberbeckmann S."/>
            <person name="Bunk B."/>
            <person name="Jeske O."/>
            <person name="Meyerdierks A."/>
            <person name="Storesund J.E."/>
            <person name="Kallscheuer N."/>
            <person name="Luecker S."/>
            <person name="Lage O.M."/>
            <person name="Pohl T."/>
            <person name="Merkel B.J."/>
            <person name="Hornburger P."/>
            <person name="Mueller R.-W."/>
            <person name="Bruemmer F."/>
            <person name="Labrenz M."/>
            <person name="Spormann A.M."/>
            <person name="Op Den Camp H."/>
            <person name="Overmann J."/>
            <person name="Amann R."/>
            <person name="Jetten M.S.M."/>
            <person name="Mascher T."/>
            <person name="Medema M.H."/>
            <person name="Devos D.P."/>
            <person name="Kaster A.-K."/>
            <person name="Ovreas L."/>
            <person name="Rohde M."/>
            <person name="Galperin M.Y."/>
            <person name="Jogler C."/>
        </authorList>
    </citation>
    <scope>NUCLEOTIDE SEQUENCE [LARGE SCALE GENOMIC DNA]</scope>
    <source>
        <strain evidence="2 3">Pla52n</strain>
    </source>
</reference>